<reference evidence="9 10" key="1">
    <citation type="submission" date="2018-04" db="EMBL/GenBank/DDBJ databases">
        <title>Genomic Encyclopedia of Archaeal and Bacterial Type Strains, Phase II (KMG-II): from individual species to whole genera.</title>
        <authorList>
            <person name="Goeker M."/>
        </authorList>
    </citation>
    <scope>NUCLEOTIDE SEQUENCE [LARGE SCALE GENOMIC DNA]</scope>
    <source>
        <strain evidence="9 10">DSM 18806</strain>
    </source>
</reference>
<dbReference type="InterPro" id="IPR036962">
    <property type="entry name" value="Glyco_hydro_3_N_sf"/>
</dbReference>
<feature type="domain" description="Fibronectin type III-like" evidence="8">
    <location>
        <begin position="648"/>
        <end position="717"/>
    </location>
</feature>
<evidence type="ECO:0000256" key="3">
    <source>
        <dbReference type="ARBA" id="ARBA00012744"/>
    </source>
</evidence>
<accession>A0A2T5INL7</accession>
<dbReference type="InterPro" id="IPR051915">
    <property type="entry name" value="Cellulose_Degrad_GH3"/>
</dbReference>
<dbReference type="InterPro" id="IPR036881">
    <property type="entry name" value="Glyco_hydro_3_C_sf"/>
</dbReference>
<dbReference type="InterPro" id="IPR017853">
    <property type="entry name" value="GH"/>
</dbReference>
<dbReference type="SUPFAM" id="SSF51445">
    <property type="entry name" value="(Trans)glycosidases"/>
    <property type="match status" value="1"/>
</dbReference>
<dbReference type="Pfam" id="PF01915">
    <property type="entry name" value="Glyco_hydro_3_C"/>
    <property type="match status" value="1"/>
</dbReference>
<dbReference type="Pfam" id="PF14310">
    <property type="entry name" value="Fn3-like"/>
    <property type="match status" value="1"/>
</dbReference>
<dbReference type="InterPro" id="IPR026891">
    <property type="entry name" value="Fn3-like"/>
</dbReference>
<dbReference type="InterPro" id="IPR001764">
    <property type="entry name" value="Glyco_hydro_3_N"/>
</dbReference>
<keyword evidence="10" id="KW-1185">Reference proteome</keyword>
<dbReference type="Pfam" id="PF00933">
    <property type="entry name" value="Glyco_hydro_3"/>
    <property type="match status" value="1"/>
</dbReference>
<organism evidence="9 10">
    <name type="scientific">Trichococcus patagoniensis</name>
    <dbReference type="NCBI Taxonomy" id="382641"/>
    <lineage>
        <taxon>Bacteria</taxon>
        <taxon>Bacillati</taxon>
        <taxon>Bacillota</taxon>
        <taxon>Bacilli</taxon>
        <taxon>Lactobacillales</taxon>
        <taxon>Carnobacteriaceae</taxon>
        <taxon>Trichococcus</taxon>
    </lineage>
</organism>
<dbReference type="FunFam" id="2.60.40.10:FF:000495">
    <property type="entry name" value="Periplasmic beta-glucosidase"/>
    <property type="match status" value="1"/>
</dbReference>
<protein>
    <recommendedName>
        <fullName evidence="3">beta-glucosidase</fullName>
        <ecNumber evidence="3">3.2.1.21</ecNumber>
    </recommendedName>
</protein>
<evidence type="ECO:0000256" key="7">
    <source>
        <dbReference type="RuleBase" id="RU361161"/>
    </source>
</evidence>
<comment type="similarity">
    <text evidence="2 7">Belongs to the glycosyl hydrolase 3 family.</text>
</comment>
<keyword evidence="5 7" id="KW-0378">Hydrolase</keyword>
<dbReference type="EMBL" id="QAOM01000004">
    <property type="protein sequence ID" value="PTQ85425.1"/>
    <property type="molecule type" value="Genomic_DNA"/>
</dbReference>
<dbReference type="SMART" id="SM01217">
    <property type="entry name" value="Fn3_like"/>
    <property type="match status" value="1"/>
</dbReference>
<dbReference type="AlphaFoldDB" id="A0A2T5INL7"/>
<dbReference type="PANTHER" id="PTHR30620:SF16">
    <property type="entry name" value="LYSOSOMAL BETA GLUCOSIDASE"/>
    <property type="match status" value="1"/>
</dbReference>
<evidence type="ECO:0000256" key="5">
    <source>
        <dbReference type="ARBA" id="ARBA00022801"/>
    </source>
</evidence>
<evidence type="ECO:0000256" key="4">
    <source>
        <dbReference type="ARBA" id="ARBA00022729"/>
    </source>
</evidence>
<dbReference type="EC" id="3.2.1.21" evidence="3"/>
<sequence>MMDIQTQKIEALIGEMTLEEKIGQLQQRGPSLVGAFEVSFEELLDMMFDGRISQEEFGKLMSTAEQDFHEEELRAGKVGSYNGVGDARTANRLQKIAVDETRLGIPLLFGYDVIHGFRTVTPIPLAESCAWDPELWQRTARMSAEEATAAGIHMTFAPMVDVAKDARWGRVSEGAGEDTLLNGDYGAAKVQGFQGENLAKADAMVACLKHFAAYGAGEAGKDYNRVDMSLQRLWEEYLPAYKACIDAGARAVMPAFNDLNGVPCTVNEWLLRDVLRDEWGFEGITVSDANAIAECVNHGVAADRQAAAKEALQAGIDMDMTSNVYAENLAGLIQSGEIAEDLLDQAVYRILKLKAELGLFENPYRTDEEKEKHTLVRPEYRALAREAATKSMVLLKNEAVLPLNSQQKIAIFGELANDSGQMTGAWAIGARGEDCVSLVQALDAQGIDYAYHPGIVDGILAIAEINQLAETADVVIVAIGEQKEESGEAASKADISLPAIQLELAETLLRTGKPVVVVLFNGRPLAIPTIAEQVPAILEAWHPGIEAGNAILDILYGVVNPSAKLTTTFPHATGQCPLYYDHIATGRPGGKSKFTSKYLDTPLEPLYPFGYGLSYTTFTYSGLQVETAEDAVRLSVTVKNSGNREGEEIVQCYVQDKVAKRARPVKQLKAYQKVLLQPGESITMEFAVLFEKLGYYNQKMDYNLEAGEFTFFVGGNSRDTLSETIDLSFG</sequence>
<dbReference type="InterPro" id="IPR013783">
    <property type="entry name" value="Ig-like_fold"/>
</dbReference>
<evidence type="ECO:0000313" key="10">
    <source>
        <dbReference type="Proteomes" id="UP000244161"/>
    </source>
</evidence>
<dbReference type="Proteomes" id="UP000244161">
    <property type="component" value="Unassembled WGS sequence"/>
</dbReference>
<comment type="caution">
    <text evidence="9">The sequence shown here is derived from an EMBL/GenBank/DDBJ whole genome shotgun (WGS) entry which is preliminary data.</text>
</comment>
<dbReference type="PRINTS" id="PR00133">
    <property type="entry name" value="GLHYDRLASE3"/>
</dbReference>
<name>A0A2T5INL7_9LACT</name>
<dbReference type="InterPro" id="IPR019800">
    <property type="entry name" value="Glyco_hydro_3_AS"/>
</dbReference>
<proteinExistence type="inferred from homology"/>
<dbReference type="Gene3D" id="3.20.20.300">
    <property type="entry name" value="Glycoside hydrolase, family 3, N-terminal domain"/>
    <property type="match status" value="1"/>
</dbReference>
<dbReference type="FunFam" id="3.20.20.300:FF:000005">
    <property type="entry name" value="Periplasmic beta-glucosidase"/>
    <property type="match status" value="1"/>
</dbReference>
<evidence type="ECO:0000259" key="8">
    <source>
        <dbReference type="SMART" id="SM01217"/>
    </source>
</evidence>
<gene>
    <name evidence="9" type="ORF">C8U37_10462</name>
</gene>
<evidence type="ECO:0000313" key="9">
    <source>
        <dbReference type="EMBL" id="PTQ85425.1"/>
    </source>
</evidence>
<dbReference type="SUPFAM" id="SSF52279">
    <property type="entry name" value="Beta-D-glucan exohydrolase, C-terminal domain"/>
    <property type="match status" value="1"/>
</dbReference>
<dbReference type="PANTHER" id="PTHR30620">
    <property type="entry name" value="PERIPLASMIC BETA-GLUCOSIDASE-RELATED"/>
    <property type="match status" value="1"/>
</dbReference>
<evidence type="ECO:0000256" key="6">
    <source>
        <dbReference type="ARBA" id="ARBA00023295"/>
    </source>
</evidence>
<dbReference type="GO" id="GO:0009251">
    <property type="term" value="P:glucan catabolic process"/>
    <property type="evidence" value="ECO:0007669"/>
    <property type="project" value="TreeGrafter"/>
</dbReference>
<dbReference type="InterPro" id="IPR002772">
    <property type="entry name" value="Glyco_hydro_3_C"/>
</dbReference>
<evidence type="ECO:0000256" key="2">
    <source>
        <dbReference type="ARBA" id="ARBA00005336"/>
    </source>
</evidence>
<dbReference type="RefSeq" id="WP_108031895.1">
    <property type="nucleotide sequence ID" value="NZ_QAOM01000004.1"/>
</dbReference>
<dbReference type="GO" id="GO:0008422">
    <property type="term" value="F:beta-glucosidase activity"/>
    <property type="evidence" value="ECO:0007669"/>
    <property type="project" value="UniProtKB-EC"/>
</dbReference>
<dbReference type="PROSITE" id="PS00775">
    <property type="entry name" value="GLYCOSYL_HYDROL_F3"/>
    <property type="match status" value="1"/>
</dbReference>
<keyword evidence="6 7" id="KW-0326">Glycosidase</keyword>
<dbReference type="OrthoDB" id="9805821at2"/>
<dbReference type="Gene3D" id="3.40.50.1700">
    <property type="entry name" value="Glycoside hydrolase family 3 C-terminal domain"/>
    <property type="match status" value="1"/>
</dbReference>
<evidence type="ECO:0000256" key="1">
    <source>
        <dbReference type="ARBA" id="ARBA00000448"/>
    </source>
</evidence>
<keyword evidence="4" id="KW-0732">Signal</keyword>
<dbReference type="Gene3D" id="2.60.40.10">
    <property type="entry name" value="Immunoglobulins"/>
    <property type="match status" value="1"/>
</dbReference>
<comment type="catalytic activity">
    <reaction evidence="1">
        <text>Hydrolysis of terminal, non-reducing beta-D-glucosyl residues with release of beta-D-glucose.</text>
        <dbReference type="EC" id="3.2.1.21"/>
    </reaction>
</comment>